<evidence type="ECO:0000313" key="1">
    <source>
        <dbReference type="EMBL" id="KIL56540.1"/>
    </source>
</evidence>
<dbReference type="EMBL" id="KN818416">
    <property type="protein sequence ID" value="KIL56540.1"/>
    <property type="molecule type" value="Genomic_DNA"/>
</dbReference>
<name>A0A0C2S1N5_AMAMK</name>
<reference evidence="1 2" key="1">
    <citation type="submission" date="2014-04" db="EMBL/GenBank/DDBJ databases">
        <title>Evolutionary Origins and Diversification of the Mycorrhizal Mutualists.</title>
        <authorList>
            <consortium name="DOE Joint Genome Institute"/>
            <consortium name="Mycorrhizal Genomics Consortium"/>
            <person name="Kohler A."/>
            <person name="Kuo A."/>
            <person name="Nagy L.G."/>
            <person name="Floudas D."/>
            <person name="Copeland A."/>
            <person name="Barry K.W."/>
            <person name="Cichocki N."/>
            <person name="Veneault-Fourrey C."/>
            <person name="LaButti K."/>
            <person name="Lindquist E.A."/>
            <person name="Lipzen A."/>
            <person name="Lundell T."/>
            <person name="Morin E."/>
            <person name="Murat C."/>
            <person name="Riley R."/>
            <person name="Ohm R."/>
            <person name="Sun H."/>
            <person name="Tunlid A."/>
            <person name="Henrissat B."/>
            <person name="Grigoriev I.V."/>
            <person name="Hibbett D.S."/>
            <person name="Martin F."/>
        </authorList>
    </citation>
    <scope>NUCLEOTIDE SEQUENCE [LARGE SCALE GENOMIC DNA]</scope>
    <source>
        <strain evidence="1 2">Koide BX008</strain>
    </source>
</reference>
<sequence>MLRTNLKALRSFVINEMLVRLSSANVAVHYKSYCVVSRTHAGCVEISARIARHENKDSCYQWLRPFNLTGALVVWWTIY</sequence>
<organism evidence="1 2">
    <name type="scientific">Amanita muscaria (strain Koide BX008)</name>
    <dbReference type="NCBI Taxonomy" id="946122"/>
    <lineage>
        <taxon>Eukaryota</taxon>
        <taxon>Fungi</taxon>
        <taxon>Dikarya</taxon>
        <taxon>Basidiomycota</taxon>
        <taxon>Agaricomycotina</taxon>
        <taxon>Agaricomycetes</taxon>
        <taxon>Agaricomycetidae</taxon>
        <taxon>Agaricales</taxon>
        <taxon>Pluteineae</taxon>
        <taxon>Amanitaceae</taxon>
        <taxon>Amanita</taxon>
    </lineage>
</organism>
<accession>A0A0C2S1N5</accession>
<dbReference type="AlphaFoldDB" id="A0A0C2S1N5"/>
<proteinExistence type="predicted"/>
<gene>
    <name evidence="1" type="ORF">M378DRAFT_466177</name>
</gene>
<dbReference type="Proteomes" id="UP000054549">
    <property type="component" value="Unassembled WGS sequence"/>
</dbReference>
<keyword evidence="2" id="KW-1185">Reference proteome</keyword>
<dbReference type="InParanoid" id="A0A0C2S1N5"/>
<dbReference type="HOGENOM" id="CLU_2605522_0_0_1"/>
<protein>
    <submittedName>
        <fullName evidence="1">Uncharacterized protein</fullName>
    </submittedName>
</protein>
<evidence type="ECO:0000313" key="2">
    <source>
        <dbReference type="Proteomes" id="UP000054549"/>
    </source>
</evidence>